<dbReference type="PANTHER" id="PTHR43213:SF5">
    <property type="entry name" value="BIFUNCTIONAL DTTP_UTP PYROPHOSPHATASE_METHYLTRANSFERASE PROTEIN-RELATED"/>
    <property type="match status" value="1"/>
</dbReference>
<evidence type="ECO:0000256" key="1">
    <source>
        <dbReference type="ARBA" id="ARBA00001968"/>
    </source>
</evidence>
<keyword evidence="2 3" id="KW-0378">Hydrolase</keyword>
<evidence type="ECO:0000313" key="5">
    <source>
        <dbReference type="Proteomes" id="UP001055025"/>
    </source>
</evidence>
<comment type="similarity">
    <text evidence="3">Belongs to the Maf family. YhdE subfamily.</text>
</comment>
<comment type="catalytic activity">
    <reaction evidence="3">
        <text>UTP + H2O = UMP + diphosphate + H(+)</text>
        <dbReference type="Rhea" id="RHEA:29395"/>
        <dbReference type="ChEBI" id="CHEBI:15377"/>
        <dbReference type="ChEBI" id="CHEBI:15378"/>
        <dbReference type="ChEBI" id="CHEBI:33019"/>
        <dbReference type="ChEBI" id="CHEBI:46398"/>
        <dbReference type="ChEBI" id="CHEBI:57865"/>
        <dbReference type="EC" id="3.6.1.9"/>
    </reaction>
</comment>
<dbReference type="PIRSF" id="PIRSF006305">
    <property type="entry name" value="Maf"/>
    <property type="match status" value="1"/>
</dbReference>
<comment type="function">
    <text evidence="3">Nucleoside triphosphate pyrophosphatase that hydrolyzes dTTP and UTP. May have a dual role in cell division arrest and in preventing the incorporation of modified nucleotides into cellular nucleic acids.</text>
</comment>
<dbReference type="InterPro" id="IPR029001">
    <property type="entry name" value="ITPase-like_fam"/>
</dbReference>
<dbReference type="PANTHER" id="PTHR43213">
    <property type="entry name" value="BIFUNCTIONAL DTTP/UTP PYROPHOSPHATASE/METHYLTRANSFERASE PROTEIN-RELATED"/>
    <property type="match status" value="1"/>
</dbReference>
<feature type="site" description="Important for substrate specificity" evidence="3">
    <location>
        <position position="142"/>
    </location>
</feature>
<sequence>MHRAGFCPRVMPADVDERRLEGEAPLELVARLARMKALAMVEKAEVNELVVGADTIVWMGDEALGKPASPKQAQAMLTELSGRVHHVSTGCAMALHAADGSVADETFTCTTDVRFFDLEPAEISSYVASGECFDKAGAYAIQGLGSLLVRDIDGNYDNVVGLPVAELSRRMRAFLRTMGTDAS</sequence>
<keyword evidence="3" id="KW-0546">Nucleotide metabolism</keyword>
<dbReference type="EMBL" id="BQKC01000001">
    <property type="protein sequence ID" value="GJM55454.1"/>
    <property type="molecule type" value="Genomic_DNA"/>
</dbReference>
<comment type="catalytic activity">
    <reaction evidence="3">
        <text>dTTP + H2O = dTMP + diphosphate + H(+)</text>
        <dbReference type="Rhea" id="RHEA:28534"/>
        <dbReference type="ChEBI" id="CHEBI:15377"/>
        <dbReference type="ChEBI" id="CHEBI:15378"/>
        <dbReference type="ChEBI" id="CHEBI:33019"/>
        <dbReference type="ChEBI" id="CHEBI:37568"/>
        <dbReference type="ChEBI" id="CHEBI:63528"/>
        <dbReference type="EC" id="3.6.1.9"/>
    </reaction>
</comment>
<feature type="site" description="Important for substrate specificity" evidence="3">
    <location>
        <position position="18"/>
    </location>
</feature>
<dbReference type="HAMAP" id="MF_00528">
    <property type="entry name" value="Maf"/>
    <property type="match status" value="1"/>
</dbReference>
<dbReference type="GO" id="GO:0009117">
    <property type="term" value="P:nucleotide metabolic process"/>
    <property type="evidence" value="ECO:0007669"/>
    <property type="project" value="UniProtKB-KW"/>
</dbReference>
<dbReference type="CDD" id="cd00555">
    <property type="entry name" value="Maf"/>
    <property type="match status" value="1"/>
</dbReference>
<proteinExistence type="inferred from homology"/>
<comment type="caution">
    <text evidence="4">The sequence shown here is derived from an EMBL/GenBank/DDBJ whole genome shotgun (WGS) entry which is preliminary data.</text>
</comment>
<dbReference type="GO" id="GO:0047429">
    <property type="term" value="F:nucleoside triphosphate diphosphatase activity"/>
    <property type="evidence" value="ECO:0007669"/>
    <property type="project" value="UniProtKB-EC"/>
</dbReference>
<comment type="subcellular location">
    <subcellularLocation>
        <location evidence="3">Cytoplasm</location>
    </subcellularLocation>
</comment>
<comment type="cofactor">
    <cofactor evidence="1 3">
        <name>a divalent metal cation</name>
        <dbReference type="ChEBI" id="CHEBI:60240"/>
    </cofactor>
</comment>
<comment type="caution">
    <text evidence="3">Lacks conserved residue(s) required for the propagation of feature annotation.</text>
</comment>
<feature type="active site" description="Proton acceptor" evidence="3">
    <location>
        <position position="54"/>
    </location>
</feature>
<dbReference type="NCBIfam" id="TIGR00172">
    <property type="entry name" value="maf"/>
    <property type="match status" value="1"/>
</dbReference>
<feature type="site" description="Important for substrate specificity" evidence="3">
    <location>
        <position position="55"/>
    </location>
</feature>
<reference evidence="4" key="1">
    <citation type="journal article" date="2022" name="Int. J. Syst. Evol. Microbiol.">
        <title>Granulimonas faecalis gen. nov., sp. nov., and Leptogranulimonas caecicola gen. nov., sp. nov., novel lactate-producing Atopobiaceae bacteria isolated from mouse intestines, and an emended description of the family Atopobiaceae.</title>
        <authorList>
            <person name="Morinaga K."/>
            <person name="Kusada H."/>
            <person name="Sakamoto S."/>
            <person name="Murakami T."/>
            <person name="Toyoda A."/>
            <person name="Mori H."/>
            <person name="Meng X.Y."/>
            <person name="Takashino M."/>
            <person name="Murotomi K."/>
            <person name="Tamaki H."/>
        </authorList>
    </citation>
    <scope>NUCLEOTIDE SEQUENCE</scope>
    <source>
        <strain evidence="4">OPF53</strain>
    </source>
</reference>
<evidence type="ECO:0000256" key="2">
    <source>
        <dbReference type="ARBA" id="ARBA00022801"/>
    </source>
</evidence>
<dbReference type="Pfam" id="PF02545">
    <property type="entry name" value="Maf"/>
    <property type="match status" value="1"/>
</dbReference>
<organism evidence="4 5">
    <name type="scientific">Granulimonas faecalis</name>
    <dbReference type="NCBI Taxonomy" id="2894155"/>
    <lineage>
        <taxon>Bacteria</taxon>
        <taxon>Bacillati</taxon>
        <taxon>Actinomycetota</taxon>
        <taxon>Coriobacteriia</taxon>
        <taxon>Coriobacteriales</taxon>
        <taxon>Kribbibacteriaceae</taxon>
        <taxon>Granulimonas</taxon>
    </lineage>
</organism>
<evidence type="ECO:0000313" key="4">
    <source>
        <dbReference type="EMBL" id="GJM55454.1"/>
    </source>
</evidence>
<keyword evidence="5" id="KW-1185">Reference proteome</keyword>
<protein>
    <recommendedName>
        <fullName evidence="3">dTTP/UTP pyrophosphatase</fullName>
        <shortName evidence="3">dTTPase/UTPase</shortName>
        <ecNumber evidence="3">3.6.1.9</ecNumber>
    </recommendedName>
    <alternativeName>
        <fullName evidence="3">Nucleoside triphosphate pyrophosphatase</fullName>
    </alternativeName>
    <alternativeName>
        <fullName evidence="3">Nucleotide pyrophosphatase</fullName>
        <shortName evidence="3">Nucleotide PPase</shortName>
    </alternativeName>
</protein>
<dbReference type="InterPro" id="IPR003697">
    <property type="entry name" value="Maf-like"/>
</dbReference>
<name>A0AAV5B3X3_9ACTN</name>
<accession>A0AAV5B3X3</accession>
<dbReference type="Gene3D" id="3.90.950.10">
    <property type="match status" value="1"/>
</dbReference>
<evidence type="ECO:0000256" key="3">
    <source>
        <dbReference type="HAMAP-Rule" id="MF_00528"/>
    </source>
</evidence>
<gene>
    <name evidence="4" type="ORF">ATOP_11090</name>
</gene>
<dbReference type="Proteomes" id="UP001055025">
    <property type="component" value="Unassembled WGS sequence"/>
</dbReference>
<keyword evidence="3" id="KW-0963">Cytoplasm</keyword>
<dbReference type="GO" id="GO:0005737">
    <property type="term" value="C:cytoplasm"/>
    <property type="evidence" value="ECO:0007669"/>
    <property type="project" value="UniProtKB-SubCell"/>
</dbReference>
<dbReference type="AlphaFoldDB" id="A0AAV5B3X3"/>
<dbReference type="SUPFAM" id="SSF52972">
    <property type="entry name" value="ITPase-like"/>
    <property type="match status" value="1"/>
</dbReference>
<dbReference type="EC" id="3.6.1.9" evidence="3"/>